<dbReference type="AlphaFoldDB" id="A0A126R134"/>
<protein>
    <submittedName>
        <fullName evidence="1">Methanogeneis marker protein 17</fullName>
    </submittedName>
    <submittedName>
        <fullName evidence="2">Putative methanogenesis marker protein 17</fullName>
    </submittedName>
</protein>
<name>A0A126R134_METOL</name>
<gene>
    <name evidence="2" type="ORF">SAMN02910297_00156</name>
    <name evidence="1" type="ORF">YLM1_1231</name>
</gene>
<dbReference type="InterPro" id="IPR016762">
    <property type="entry name" value="Methan_mark_17"/>
</dbReference>
<dbReference type="GeneID" id="28489537"/>
<evidence type="ECO:0000313" key="3">
    <source>
        <dbReference type="Proteomes" id="UP000066376"/>
    </source>
</evidence>
<dbReference type="EMBL" id="CP014265">
    <property type="protein sequence ID" value="AMK15788.1"/>
    <property type="molecule type" value="Genomic_DNA"/>
</dbReference>
<dbReference type="STRING" id="294671.YLM1_1231"/>
<sequence>MYIESNDPEGAKVYDMIIRQIFQDLVLPPSIDDMRAYVNPDEVCFIIAIKMRKTSKHITLKEVANVNYNAEEDTTVVLIDDEKYLPNILRTLWENNGRENVHQPSRYVIHLAGEQEVSNLVVDDPHKNLKRRIYDAVFRIVPEGFKIMKDISRGDIISVIATDELIKDEWIEKAEGYIVELNTPKTWD</sequence>
<evidence type="ECO:0000313" key="2">
    <source>
        <dbReference type="EMBL" id="SFL19202.1"/>
    </source>
</evidence>
<proteinExistence type="predicted"/>
<dbReference type="RefSeq" id="WP_067147325.1">
    <property type="nucleotide sequence ID" value="NZ_CP014265.1"/>
</dbReference>
<keyword evidence="3" id="KW-1185">Reference proteome</keyword>
<dbReference type="Proteomes" id="UP000183442">
    <property type="component" value="Unassembled WGS sequence"/>
</dbReference>
<accession>A0A126R134</accession>
<organism evidence="1 3">
    <name type="scientific">Methanobrevibacter olleyae</name>
    <dbReference type="NCBI Taxonomy" id="294671"/>
    <lineage>
        <taxon>Archaea</taxon>
        <taxon>Methanobacteriati</taxon>
        <taxon>Methanobacteriota</taxon>
        <taxon>Methanomada group</taxon>
        <taxon>Methanobacteria</taxon>
        <taxon>Methanobacteriales</taxon>
        <taxon>Methanobacteriaceae</taxon>
        <taxon>Methanobrevibacter</taxon>
    </lineage>
</organism>
<dbReference type="KEGG" id="mol:YLM1_1231"/>
<reference evidence="4" key="4">
    <citation type="submission" date="2016-10" db="EMBL/GenBank/DDBJ databases">
        <authorList>
            <person name="Varghese N."/>
        </authorList>
    </citation>
    <scope>NUCLEOTIDE SEQUENCE [LARGE SCALE GENOMIC DNA]</scope>
    <source>
        <strain evidence="4">DSM 16632</strain>
    </source>
</reference>
<dbReference type="PIRSF" id="PIRSF019464">
    <property type="entry name" value="UCP019464"/>
    <property type="match status" value="1"/>
</dbReference>
<reference evidence="2" key="3">
    <citation type="submission" date="2016-10" db="EMBL/GenBank/DDBJ databases">
        <authorList>
            <person name="de Groot N.N."/>
        </authorList>
    </citation>
    <scope>NUCLEOTIDE SEQUENCE [LARGE SCALE GENOMIC DNA]</scope>
    <source>
        <strain evidence="2">DSM 16632</strain>
    </source>
</reference>
<dbReference type="Proteomes" id="UP000066376">
    <property type="component" value="Chromosome"/>
</dbReference>
<reference evidence="1 3" key="1">
    <citation type="journal article" date="2016" name="Genome Announc.">
        <title>Draft Genome Sequence of the Rumen Methanogen Methanobrevibacter olleyae YLM1.</title>
        <authorList>
            <person name="Kelly W.J."/>
            <person name="Li D."/>
            <person name="Lambie S.C."/>
            <person name="Cox F."/>
            <person name="Attwood G.T."/>
            <person name="Altermann E."/>
            <person name="Leahy S.C."/>
        </authorList>
    </citation>
    <scope>NUCLEOTIDE SEQUENCE [LARGE SCALE GENOMIC DNA]</scope>
    <source>
        <strain evidence="1 3">YLM1</strain>
    </source>
</reference>
<evidence type="ECO:0000313" key="4">
    <source>
        <dbReference type="Proteomes" id="UP000183442"/>
    </source>
</evidence>
<reference evidence="3" key="2">
    <citation type="submission" date="2016-02" db="EMBL/GenBank/DDBJ databases">
        <title>The draft genome sequence of the rumen methanogen Methanobrevibacter olleyae YLM1.</title>
        <authorList>
            <consortium name="New Zealand Agricultural Greenhouse Gas Research Centre/Pastoral Greenhouse Gas Research Consortium"/>
            <person name="Kelly W.J."/>
            <person name="Li D."/>
            <person name="Lambie S.C."/>
            <person name="Attwood G.T."/>
            <person name="Altermann E."/>
            <person name="Leahy S.C."/>
        </authorList>
    </citation>
    <scope>NUCLEOTIDE SEQUENCE [LARGE SCALE GENOMIC DNA]</scope>
    <source>
        <strain evidence="3">YLM1</strain>
    </source>
</reference>
<dbReference type="Pfam" id="PF09886">
    <property type="entry name" value="DUF2113"/>
    <property type="match status" value="1"/>
</dbReference>
<dbReference type="OrthoDB" id="52971at2157"/>
<evidence type="ECO:0000313" key="1">
    <source>
        <dbReference type="EMBL" id="AMK15788.1"/>
    </source>
</evidence>
<dbReference type="EMBL" id="FOTL01000002">
    <property type="protein sequence ID" value="SFL19202.1"/>
    <property type="molecule type" value="Genomic_DNA"/>
</dbReference>
<dbReference type="NCBIfam" id="TIGR03291">
    <property type="entry name" value="methan_mark_17"/>
    <property type="match status" value="1"/>
</dbReference>
<dbReference type="PATRIC" id="fig|294671.3.peg.1287"/>